<dbReference type="AlphaFoldDB" id="A0A916RDW9"/>
<dbReference type="InterPro" id="IPR023393">
    <property type="entry name" value="START-like_dom_sf"/>
</dbReference>
<dbReference type="Pfam" id="PF10604">
    <property type="entry name" value="Polyketide_cyc2"/>
    <property type="match status" value="1"/>
</dbReference>
<reference evidence="1" key="2">
    <citation type="submission" date="2020-09" db="EMBL/GenBank/DDBJ databases">
        <authorList>
            <person name="Sun Q."/>
            <person name="Zhou Y."/>
        </authorList>
    </citation>
    <scope>NUCLEOTIDE SEQUENCE</scope>
    <source>
        <strain evidence="1">CGMCC 1.15447</strain>
    </source>
</reference>
<dbReference type="Proteomes" id="UP000648801">
    <property type="component" value="Unassembled WGS sequence"/>
</dbReference>
<dbReference type="RefSeq" id="WP_188757357.1">
    <property type="nucleotide sequence ID" value="NZ_BMJB01000001.1"/>
</dbReference>
<reference evidence="1" key="1">
    <citation type="journal article" date="2014" name="Int. J. Syst. Evol. Microbiol.">
        <title>Complete genome sequence of Corynebacterium casei LMG S-19264T (=DSM 44701T), isolated from a smear-ripened cheese.</title>
        <authorList>
            <consortium name="US DOE Joint Genome Institute (JGI-PGF)"/>
            <person name="Walter F."/>
            <person name="Albersmeier A."/>
            <person name="Kalinowski J."/>
            <person name="Ruckert C."/>
        </authorList>
    </citation>
    <scope>NUCLEOTIDE SEQUENCE</scope>
    <source>
        <strain evidence="1">CGMCC 1.15447</strain>
    </source>
</reference>
<dbReference type="InterPro" id="IPR019587">
    <property type="entry name" value="Polyketide_cyclase/dehydratase"/>
</dbReference>
<sequence length="176" mass="19268">MLKTIGAIVVLAIVVVLFAAAMKPDTFVVERTTTINASPDKVTALVNDFHNWSKWSPWAQLDPEMKVTFSGAPNGVGAVYEWQGNSKVGSGRMEIASITPTKTTIKLDFVKPFASHSTANFLIEPEGTGTRVTWVMDGPMKFFPSKVMSVFMSMDKFLGQEFDKGLANMKSTAEHS</sequence>
<gene>
    <name evidence="1" type="ORF">GCM10011507_00180</name>
</gene>
<dbReference type="EMBL" id="BMJB01000001">
    <property type="protein sequence ID" value="GGA53082.1"/>
    <property type="molecule type" value="Genomic_DNA"/>
</dbReference>
<evidence type="ECO:0000313" key="2">
    <source>
        <dbReference type="Proteomes" id="UP000648801"/>
    </source>
</evidence>
<dbReference type="SUPFAM" id="SSF55961">
    <property type="entry name" value="Bet v1-like"/>
    <property type="match status" value="1"/>
</dbReference>
<dbReference type="Gene3D" id="3.30.530.20">
    <property type="match status" value="1"/>
</dbReference>
<accession>A0A916RDW9</accession>
<dbReference type="CDD" id="cd07818">
    <property type="entry name" value="SRPBCC_1"/>
    <property type="match status" value="1"/>
</dbReference>
<proteinExistence type="predicted"/>
<evidence type="ECO:0000313" key="1">
    <source>
        <dbReference type="EMBL" id="GGA53082.1"/>
    </source>
</evidence>
<organism evidence="1 2">
    <name type="scientific">Edaphobacter acidisoli</name>
    <dbReference type="NCBI Taxonomy" id="2040573"/>
    <lineage>
        <taxon>Bacteria</taxon>
        <taxon>Pseudomonadati</taxon>
        <taxon>Acidobacteriota</taxon>
        <taxon>Terriglobia</taxon>
        <taxon>Terriglobales</taxon>
        <taxon>Acidobacteriaceae</taxon>
        <taxon>Edaphobacter</taxon>
    </lineage>
</organism>
<keyword evidence="2" id="KW-1185">Reference proteome</keyword>
<name>A0A916RDW9_9BACT</name>
<comment type="caution">
    <text evidence="1">The sequence shown here is derived from an EMBL/GenBank/DDBJ whole genome shotgun (WGS) entry which is preliminary data.</text>
</comment>
<protein>
    <submittedName>
        <fullName evidence="1">Polyketide cyclase</fullName>
    </submittedName>
</protein>